<accession>A0A6B9Y002</accession>
<gene>
    <name evidence="7" type="primary">wzx</name>
</gene>
<feature type="transmembrane region" description="Helical" evidence="6">
    <location>
        <begin position="43"/>
        <end position="67"/>
    </location>
</feature>
<comment type="subcellular location">
    <subcellularLocation>
        <location evidence="1">Cell membrane</location>
        <topology evidence="1">Multi-pass membrane protein</topology>
    </subcellularLocation>
</comment>
<name>A0A6B9Y002_ENTCL</name>
<reference evidence="7" key="1">
    <citation type="submission" date="2019-03" db="EMBL/GenBank/DDBJ databases">
        <title>Genetic characterization of the O-antigen and development of a molecular serotyping scheme for Enterobacter cloacae.</title>
        <authorList>
            <person name="Li Y."/>
            <person name="Huang J."/>
            <person name="Wang X."/>
            <person name="Xu C."/>
            <person name="Han T."/>
            <person name="Guo X."/>
        </authorList>
    </citation>
    <scope>NUCLEOTIDE SEQUENCE</scope>
    <source>
        <strain evidence="7">NCTC 11584</strain>
    </source>
</reference>
<sequence>MKKQIIKNISANVLNLIVSIFIGLLLTPLLVRKLGMEVYGVLPLALFLTFYMGVIAQSLTASVNRFLIEEFINGHYVDASVIFSTSFVLIMTYLSLISVVLVYPITHLSNYLNIPHGYEHESVLLFTCVLISFIIAMISSSLSVSVYAKNRIDLMQYGNIIRNVTKVSFILFFISFSNINLANIGLAIVYSEIGYMIFIIICWKLLSPQLCLSIRLFRKEKIKKLTTFSGWILFDQIGSILFLKTDLILVNSLSGSKANGEYSIATQFSDLLRSLAGLVAGSLGPIMVILFEKKKYEELTSLTITFVKFLSFTIAVPIIILCVYAKEILNLWLGPEFIHLSPLIIIVTLPLIINLGTLPILSINIAVKKIQIPALVNCLLATFGIGLSITLFKITTMGYYAIAISYVITLTLKNAVFIPWYATKILNKPWYVFFKTHFITLIFSSILFIFVLSFKHYAHVFNINLLVEMVIIGTLGMLLTFFFYSKEEKNSFVSMLRRKV</sequence>
<evidence type="ECO:0000313" key="7">
    <source>
        <dbReference type="EMBL" id="QHR93239.1"/>
    </source>
</evidence>
<feature type="transmembrane region" description="Helical" evidence="6">
    <location>
        <begin position="12"/>
        <end position="31"/>
    </location>
</feature>
<evidence type="ECO:0000256" key="4">
    <source>
        <dbReference type="ARBA" id="ARBA00022989"/>
    </source>
</evidence>
<feature type="transmembrane region" description="Helical" evidence="6">
    <location>
        <begin position="303"/>
        <end position="326"/>
    </location>
</feature>
<evidence type="ECO:0000256" key="1">
    <source>
        <dbReference type="ARBA" id="ARBA00004651"/>
    </source>
</evidence>
<dbReference type="PANTHER" id="PTHR30250">
    <property type="entry name" value="PST FAMILY PREDICTED COLANIC ACID TRANSPORTER"/>
    <property type="match status" value="1"/>
</dbReference>
<feature type="transmembrane region" description="Helical" evidence="6">
    <location>
        <begin position="398"/>
        <end position="420"/>
    </location>
</feature>
<feature type="transmembrane region" description="Helical" evidence="6">
    <location>
        <begin position="79"/>
        <end position="103"/>
    </location>
</feature>
<dbReference type="EMBL" id="MK595727">
    <property type="protein sequence ID" value="QHR93239.1"/>
    <property type="molecule type" value="Genomic_DNA"/>
</dbReference>
<feature type="transmembrane region" description="Helical" evidence="6">
    <location>
        <begin position="432"/>
        <end position="454"/>
    </location>
</feature>
<feature type="transmembrane region" description="Helical" evidence="6">
    <location>
        <begin position="229"/>
        <end position="251"/>
    </location>
</feature>
<feature type="transmembrane region" description="Helical" evidence="6">
    <location>
        <begin position="338"/>
        <end position="362"/>
    </location>
</feature>
<evidence type="ECO:0000256" key="2">
    <source>
        <dbReference type="ARBA" id="ARBA00022475"/>
    </source>
</evidence>
<keyword evidence="2" id="KW-1003">Cell membrane</keyword>
<feature type="transmembrane region" description="Helical" evidence="6">
    <location>
        <begin position="271"/>
        <end position="291"/>
    </location>
</feature>
<feature type="transmembrane region" description="Helical" evidence="6">
    <location>
        <begin position="195"/>
        <end position="217"/>
    </location>
</feature>
<keyword evidence="5 6" id="KW-0472">Membrane</keyword>
<dbReference type="PANTHER" id="PTHR30250:SF26">
    <property type="entry name" value="PSMA PROTEIN"/>
    <property type="match status" value="1"/>
</dbReference>
<keyword evidence="4 6" id="KW-1133">Transmembrane helix</keyword>
<evidence type="ECO:0000256" key="3">
    <source>
        <dbReference type="ARBA" id="ARBA00022692"/>
    </source>
</evidence>
<keyword evidence="3 6" id="KW-0812">Transmembrane</keyword>
<dbReference type="AlphaFoldDB" id="A0A6B9Y002"/>
<evidence type="ECO:0000256" key="6">
    <source>
        <dbReference type="SAM" id="Phobius"/>
    </source>
</evidence>
<protein>
    <submittedName>
        <fullName evidence="7">Flippase</fullName>
    </submittedName>
</protein>
<organism evidence="7">
    <name type="scientific">Enterobacter cloacae</name>
    <dbReference type="NCBI Taxonomy" id="550"/>
    <lineage>
        <taxon>Bacteria</taxon>
        <taxon>Pseudomonadati</taxon>
        <taxon>Pseudomonadota</taxon>
        <taxon>Gammaproteobacteria</taxon>
        <taxon>Enterobacterales</taxon>
        <taxon>Enterobacteriaceae</taxon>
        <taxon>Enterobacter</taxon>
        <taxon>Enterobacter cloacae complex</taxon>
    </lineage>
</organism>
<feature type="transmembrane region" description="Helical" evidence="6">
    <location>
        <begin position="169"/>
        <end position="189"/>
    </location>
</feature>
<feature type="transmembrane region" description="Helical" evidence="6">
    <location>
        <begin position="123"/>
        <end position="148"/>
    </location>
</feature>
<dbReference type="InterPro" id="IPR050833">
    <property type="entry name" value="Poly_Biosynth_Transport"/>
</dbReference>
<evidence type="ECO:0000256" key="5">
    <source>
        <dbReference type="ARBA" id="ARBA00023136"/>
    </source>
</evidence>
<proteinExistence type="predicted"/>
<dbReference type="GO" id="GO:0005886">
    <property type="term" value="C:plasma membrane"/>
    <property type="evidence" value="ECO:0007669"/>
    <property type="project" value="UniProtKB-SubCell"/>
</dbReference>
<feature type="transmembrane region" description="Helical" evidence="6">
    <location>
        <begin position="460"/>
        <end position="484"/>
    </location>
</feature>
<feature type="transmembrane region" description="Helical" evidence="6">
    <location>
        <begin position="374"/>
        <end position="392"/>
    </location>
</feature>